<accession>A0A4Y2JZ32</accession>
<dbReference type="Proteomes" id="UP000499080">
    <property type="component" value="Unassembled WGS sequence"/>
</dbReference>
<proteinExistence type="predicted"/>
<dbReference type="EMBL" id="BGPR01004045">
    <property type="protein sequence ID" value="GBM95294.1"/>
    <property type="molecule type" value="Genomic_DNA"/>
</dbReference>
<keyword evidence="3" id="KW-1185">Reference proteome</keyword>
<comment type="caution">
    <text evidence="2">The sequence shown here is derived from an EMBL/GenBank/DDBJ whole genome shotgun (WGS) entry which is preliminary data.</text>
</comment>
<evidence type="ECO:0000313" key="3">
    <source>
        <dbReference type="Proteomes" id="UP000499080"/>
    </source>
</evidence>
<sequence length="100" mass="11240">MLGDDKNHPALPCHPGLQERPTAATDSQTLWNPHNSPHYERLIRRSPHFTGVRPVFGNGPQDPHHPYIGIHEPAYLYGNFSTLNSGYLGCILCSEMIEHN</sequence>
<gene>
    <name evidence="2" type="ORF">AVEN_170689_1</name>
</gene>
<protein>
    <submittedName>
        <fullName evidence="2">Uncharacterized protein</fullName>
    </submittedName>
</protein>
<evidence type="ECO:0000256" key="1">
    <source>
        <dbReference type="SAM" id="MobiDB-lite"/>
    </source>
</evidence>
<organism evidence="2 3">
    <name type="scientific">Araneus ventricosus</name>
    <name type="common">Orbweaver spider</name>
    <name type="synonym">Epeira ventricosa</name>
    <dbReference type="NCBI Taxonomy" id="182803"/>
    <lineage>
        <taxon>Eukaryota</taxon>
        <taxon>Metazoa</taxon>
        <taxon>Ecdysozoa</taxon>
        <taxon>Arthropoda</taxon>
        <taxon>Chelicerata</taxon>
        <taxon>Arachnida</taxon>
        <taxon>Araneae</taxon>
        <taxon>Araneomorphae</taxon>
        <taxon>Entelegynae</taxon>
        <taxon>Araneoidea</taxon>
        <taxon>Araneidae</taxon>
        <taxon>Araneus</taxon>
    </lineage>
</organism>
<feature type="compositionally biased region" description="Polar residues" evidence="1">
    <location>
        <begin position="24"/>
        <end position="34"/>
    </location>
</feature>
<feature type="region of interest" description="Disordered" evidence="1">
    <location>
        <begin position="1"/>
        <end position="34"/>
    </location>
</feature>
<name>A0A4Y2JZ32_ARAVE</name>
<dbReference type="AlphaFoldDB" id="A0A4Y2JZ32"/>
<evidence type="ECO:0000313" key="2">
    <source>
        <dbReference type="EMBL" id="GBM95294.1"/>
    </source>
</evidence>
<reference evidence="2 3" key="1">
    <citation type="journal article" date="2019" name="Sci. Rep.">
        <title>Orb-weaving spider Araneus ventricosus genome elucidates the spidroin gene catalogue.</title>
        <authorList>
            <person name="Kono N."/>
            <person name="Nakamura H."/>
            <person name="Ohtoshi R."/>
            <person name="Moran D.A.P."/>
            <person name="Shinohara A."/>
            <person name="Yoshida Y."/>
            <person name="Fujiwara M."/>
            <person name="Mori M."/>
            <person name="Tomita M."/>
            <person name="Arakawa K."/>
        </authorList>
    </citation>
    <scope>NUCLEOTIDE SEQUENCE [LARGE SCALE GENOMIC DNA]</scope>
</reference>